<protein>
    <submittedName>
        <fullName evidence="6">Glycoside hydrolase</fullName>
    </submittedName>
    <submittedName>
        <fullName evidence="7">NlpC/P60 family protein</fullName>
    </submittedName>
</protein>
<keyword evidence="8" id="KW-1185">Reference proteome</keyword>
<dbReference type="SUPFAM" id="SSF54001">
    <property type="entry name" value="Cysteine proteinases"/>
    <property type="match status" value="1"/>
</dbReference>
<reference evidence="7 8" key="2">
    <citation type="submission" date="2017-09" db="EMBL/GenBank/DDBJ databases">
        <authorList>
            <person name="Lee N."/>
            <person name="Cho B.-K."/>
        </authorList>
    </citation>
    <scope>NUCLEOTIDE SEQUENCE [LARGE SCALE GENOMIC DNA]</scope>
    <source>
        <strain evidence="7 8">ATCC 27467</strain>
    </source>
</reference>
<dbReference type="GO" id="GO:0006508">
    <property type="term" value="P:proteolysis"/>
    <property type="evidence" value="ECO:0007669"/>
    <property type="project" value="UniProtKB-KW"/>
</dbReference>
<dbReference type="OrthoDB" id="5177647at2"/>
<evidence type="ECO:0000256" key="1">
    <source>
        <dbReference type="ARBA" id="ARBA00007074"/>
    </source>
</evidence>
<evidence type="ECO:0000313" key="6">
    <source>
        <dbReference type="EMBL" id="GGZ45833.1"/>
    </source>
</evidence>
<accession>A0A5P2UFL8</accession>
<evidence type="ECO:0000313" key="7">
    <source>
        <dbReference type="EMBL" id="QEU77245.1"/>
    </source>
</evidence>
<dbReference type="Proteomes" id="UP000326831">
    <property type="component" value="Chromosome"/>
</dbReference>
<name>A0A5P2UFL8_9ACTN</name>
<dbReference type="InterPro" id="IPR051794">
    <property type="entry name" value="PG_Endopeptidase_C40"/>
</dbReference>
<dbReference type="InterPro" id="IPR038765">
    <property type="entry name" value="Papain-like_cys_pep_sf"/>
</dbReference>
<keyword evidence="2" id="KW-0645">Protease</keyword>
<comment type="similarity">
    <text evidence="1">Belongs to the peptidase C40 family.</text>
</comment>
<dbReference type="Proteomes" id="UP000634660">
    <property type="component" value="Unassembled WGS sequence"/>
</dbReference>
<evidence type="ECO:0000313" key="8">
    <source>
        <dbReference type="Proteomes" id="UP000326831"/>
    </source>
</evidence>
<keyword evidence="3 6" id="KW-0378">Hydrolase</keyword>
<evidence type="ECO:0000256" key="3">
    <source>
        <dbReference type="ARBA" id="ARBA00022801"/>
    </source>
</evidence>
<keyword evidence="4" id="KW-0788">Thiol protease</keyword>
<dbReference type="EMBL" id="BMVX01000001">
    <property type="protein sequence ID" value="GGZ45833.1"/>
    <property type="molecule type" value="Genomic_DNA"/>
</dbReference>
<reference evidence="6" key="3">
    <citation type="submission" date="2020-09" db="EMBL/GenBank/DDBJ databases">
        <authorList>
            <person name="Sun Q."/>
            <person name="Ohkuma M."/>
        </authorList>
    </citation>
    <scope>NUCLEOTIDE SEQUENCE</scope>
    <source>
        <strain evidence="6">JCM 4834</strain>
    </source>
</reference>
<sequence>MSHSRTDSRKARRAGRLARRTAGFPLPRLSLLLSLLTTGILAGPVPPAEAATGYGAQAVAVAASKEGAPYARGATGPKRFDCSGLTLYSFRQAGRRLPRTAEQQYEQTAHISRKNRAPGDLVFFPRGATVEHVGIYAGHDKIWHAPRPGTRVRLERIWSRDVRYGRAD</sequence>
<feature type="domain" description="NlpC/P60" evidence="5">
    <location>
        <begin position="52"/>
        <end position="168"/>
    </location>
</feature>
<dbReference type="RefSeq" id="WP_150516342.1">
    <property type="nucleotide sequence ID" value="NZ_BMVX01000001.1"/>
</dbReference>
<dbReference type="InterPro" id="IPR000064">
    <property type="entry name" value="NLP_P60_dom"/>
</dbReference>
<gene>
    <name evidence="7" type="ORF">CP968_02105</name>
    <name evidence="6" type="ORF">GCM10010371_01070</name>
</gene>
<dbReference type="PANTHER" id="PTHR47359:SF3">
    <property type="entry name" value="NLP_P60 DOMAIN-CONTAINING PROTEIN-RELATED"/>
    <property type="match status" value="1"/>
</dbReference>
<dbReference type="Gene3D" id="3.90.1720.10">
    <property type="entry name" value="endopeptidase domain like (from Nostoc punctiforme)"/>
    <property type="match status" value="1"/>
</dbReference>
<dbReference type="AlphaFoldDB" id="A0A5P2UFL8"/>
<proteinExistence type="inferred from homology"/>
<evidence type="ECO:0000259" key="5">
    <source>
        <dbReference type="PROSITE" id="PS51935"/>
    </source>
</evidence>
<evidence type="ECO:0000256" key="4">
    <source>
        <dbReference type="ARBA" id="ARBA00022807"/>
    </source>
</evidence>
<dbReference type="KEGG" id="ssub:CP968_02105"/>
<dbReference type="EMBL" id="CP023701">
    <property type="protein sequence ID" value="QEU77245.1"/>
    <property type="molecule type" value="Genomic_DNA"/>
</dbReference>
<dbReference type="PROSITE" id="PS51935">
    <property type="entry name" value="NLPC_P60"/>
    <property type="match status" value="1"/>
</dbReference>
<dbReference type="Pfam" id="PF00877">
    <property type="entry name" value="NLPC_P60"/>
    <property type="match status" value="1"/>
</dbReference>
<organism evidence="7 8">
    <name type="scientific">Streptomyces subrutilus</name>
    <dbReference type="NCBI Taxonomy" id="36818"/>
    <lineage>
        <taxon>Bacteria</taxon>
        <taxon>Bacillati</taxon>
        <taxon>Actinomycetota</taxon>
        <taxon>Actinomycetes</taxon>
        <taxon>Kitasatosporales</taxon>
        <taxon>Streptomycetaceae</taxon>
        <taxon>Streptomyces</taxon>
    </lineage>
</organism>
<dbReference type="PANTHER" id="PTHR47359">
    <property type="entry name" value="PEPTIDOGLYCAN DL-ENDOPEPTIDASE CWLO"/>
    <property type="match status" value="1"/>
</dbReference>
<dbReference type="GO" id="GO:0008234">
    <property type="term" value="F:cysteine-type peptidase activity"/>
    <property type="evidence" value="ECO:0007669"/>
    <property type="project" value="UniProtKB-KW"/>
</dbReference>
<evidence type="ECO:0000256" key="2">
    <source>
        <dbReference type="ARBA" id="ARBA00022670"/>
    </source>
</evidence>
<reference evidence="6" key="1">
    <citation type="journal article" date="2014" name="Int. J. Syst. Evol. Microbiol.">
        <title>Complete genome sequence of Corynebacterium casei LMG S-19264T (=DSM 44701T), isolated from a smear-ripened cheese.</title>
        <authorList>
            <consortium name="US DOE Joint Genome Institute (JGI-PGF)"/>
            <person name="Walter F."/>
            <person name="Albersmeier A."/>
            <person name="Kalinowski J."/>
            <person name="Ruckert C."/>
        </authorList>
    </citation>
    <scope>NUCLEOTIDE SEQUENCE</scope>
    <source>
        <strain evidence="6">JCM 4834</strain>
    </source>
</reference>